<evidence type="ECO:0000313" key="2">
    <source>
        <dbReference type="Proteomes" id="UP000000663"/>
    </source>
</evidence>
<dbReference type="STRING" id="351160.RCIX2016"/>
<dbReference type="Proteomes" id="UP000000663">
    <property type="component" value="Chromosome"/>
</dbReference>
<sequence>MILLAAIASSRQRIMSACDDLKARYPLLTRRAIVAGVPIPAPIQWIDRNFFKGQLNAYAMCLNHWLPFLPVPVILINAGWLDDHSQLKDRYLNDVSISYHPDCGCPIKYIICHEFAHFIYVNMSAKSRRQWEQGYEHAQPSGYSFNPEESFCEAFAGHVAGLTGKYYDEAPRFAADYGQE</sequence>
<name>Q0W374_METAR</name>
<dbReference type="AlphaFoldDB" id="Q0W374"/>
<reference evidence="1 2" key="1">
    <citation type="journal article" date="2006" name="Science">
        <title>Genome of rice cluster I archaea -- the key methane producers in the rice rhizosphere.</title>
        <authorList>
            <person name="Erkel C."/>
            <person name="Kube M."/>
            <person name="Reinhardt R."/>
            <person name="Liesack W."/>
        </authorList>
    </citation>
    <scope>NUCLEOTIDE SEQUENCE [LARGE SCALE GENOMIC DNA]</scope>
    <source>
        <strain evidence="2">DSM 22066 / NBRC 105507 / MRE50</strain>
    </source>
</reference>
<dbReference type="EMBL" id="AM114193">
    <property type="protein sequence ID" value="CAJ37169.1"/>
    <property type="molecule type" value="Genomic_DNA"/>
</dbReference>
<evidence type="ECO:0000313" key="1">
    <source>
        <dbReference type="EMBL" id="CAJ37169.1"/>
    </source>
</evidence>
<keyword evidence="2" id="KW-1185">Reference proteome</keyword>
<dbReference type="KEGG" id="rci:RCIX2016"/>
<protein>
    <submittedName>
        <fullName evidence="1">Uncharacterized protein</fullName>
    </submittedName>
</protein>
<dbReference type="RefSeq" id="WP_012035405.1">
    <property type="nucleotide sequence ID" value="NC_009464.1"/>
</dbReference>
<proteinExistence type="predicted"/>
<accession>Q0W374</accession>
<gene>
    <name evidence="1" type="ORF">RCIX2016</name>
</gene>
<dbReference type="GeneID" id="5145184"/>
<organism evidence="1 2">
    <name type="scientific">Methanocella arvoryzae (strain DSM 22066 / NBRC 105507 / MRE50)</name>
    <dbReference type="NCBI Taxonomy" id="351160"/>
    <lineage>
        <taxon>Archaea</taxon>
        <taxon>Methanobacteriati</taxon>
        <taxon>Methanobacteriota</taxon>
        <taxon>Stenosarchaea group</taxon>
        <taxon>Methanomicrobia</taxon>
        <taxon>Methanocellales</taxon>
        <taxon>Methanocellaceae</taxon>
        <taxon>Methanocella</taxon>
    </lineage>
</organism>